<protein>
    <submittedName>
        <fullName evidence="3">FAD-dependent oxidoreductase</fullName>
    </submittedName>
</protein>
<name>A0AA97FGR9_9MICO</name>
<keyword evidence="4" id="KW-1185">Reference proteome</keyword>
<dbReference type="InterPro" id="IPR036188">
    <property type="entry name" value="FAD/NAD-bd_sf"/>
</dbReference>
<reference evidence="3 4" key="1">
    <citation type="submission" date="2023-02" db="EMBL/GenBank/DDBJ databases">
        <title>Microbacterium betulae sp. nov., isolated from birch wood.</title>
        <authorList>
            <person name="Pasciak M."/>
            <person name="Pawlik K.J."/>
            <person name="Martynowski D."/>
            <person name="Laczmanski L."/>
            <person name="Ciekot J."/>
            <person name="Szponar B."/>
            <person name="Wojcik-Fatla A."/>
            <person name="Mackiewicz B."/>
            <person name="Farian E."/>
            <person name="Cholewa G."/>
            <person name="Cholewa A."/>
            <person name="Dutkiewicz J."/>
        </authorList>
    </citation>
    <scope>NUCLEOTIDE SEQUENCE [LARGE SCALE GENOMIC DNA]</scope>
    <source>
        <strain evidence="3 4">AB</strain>
    </source>
</reference>
<proteinExistence type="predicted"/>
<dbReference type="PANTHER" id="PTHR13847:SF289">
    <property type="entry name" value="GLYCINE OXIDASE"/>
    <property type="match status" value="1"/>
</dbReference>
<dbReference type="Gene3D" id="3.50.50.60">
    <property type="entry name" value="FAD/NAD(P)-binding domain"/>
    <property type="match status" value="1"/>
</dbReference>
<evidence type="ECO:0000259" key="2">
    <source>
        <dbReference type="Pfam" id="PF01266"/>
    </source>
</evidence>
<dbReference type="KEGG" id="mbet:N8K70_00880"/>
<dbReference type="RefSeq" id="WP_317139727.1">
    <property type="nucleotide sequence ID" value="NZ_CP118157.1"/>
</dbReference>
<sequence>MRGTADVVVIGGGVLGAATAFELSERGHDVVLLERALPGRQGSGTTAGNLHIQAIHPERPGQDVPVDTARLLPLQREASLLWDELEARLDADLEVTRSGGFTVAETDAQERALREKHRWERAAGVPTEVMDGDSVRAASPSIGPSVRAATYCAWDGYANSLLAIPAYLRRASGLGARVYAHAPVRALDRRPEGTWLVTSDAGEFEAPFVVNAAGPWIQEVMALAGARIAMAPIAIQMHETVRAGRLLEVLVQHVGRGLSVKQVRTGNVVIGGGWPAGALRLGDYTPIDERSADGNMSDARRIVPAVSALRLSRAWAGPLAATPDEMPVVGAVPGHDGLFVMGGTYAFTFSPLWARTIAELIGRAAPAIEVDDLGPGRLLSPSTVGHRQEAVI</sequence>
<dbReference type="Pfam" id="PF01266">
    <property type="entry name" value="DAO"/>
    <property type="match status" value="1"/>
</dbReference>
<feature type="domain" description="FAD dependent oxidoreductase" evidence="2">
    <location>
        <begin position="6"/>
        <end position="360"/>
    </location>
</feature>
<gene>
    <name evidence="3" type="ORF">N8K70_00880</name>
</gene>
<dbReference type="GO" id="GO:0005737">
    <property type="term" value="C:cytoplasm"/>
    <property type="evidence" value="ECO:0007669"/>
    <property type="project" value="TreeGrafter"/>
</dbReference>
<dbReference type="GO" id="GO:0016491">
    <property type="term" value="F:oxidoreductase activity"/>
    <property type="evidence" value="ECO:0007669"/>
    <property type="project" value="UniProtKB-KW"/>
</dbReference>
<dbReference type="SUPFAM" id="SSF51905">
    <property type="entry name" value="FAD/NAD(P)-binding domain"/>
    <property type="match status" value="1"/>
</dbReference>
<dbReference type="Proteomes" id="UP001305498">
    <property type="component" value="Chromosome"/>
</dbReference>
<dbReference type="EMBL" id="CP118157">
    <property type="protein sequence ID" value="WOF23256.1"/>
    <property type="molecule type" value="Genomic_DNA"/>
</dbReference>
<dbReference type="Gene3D" id="3.30.9.10">
    <property type="entry name" value="D-Amino Acid Oxidase, subunit A, domain 2"/>
    <property type="match status" value="1"/>
</dbReference>
<dbReference type="AlphaFoldDB" id="A0AA97FGR9"/>
<evidence type="ECO:0000313" key="3">
    <source>
        <dbReference type="EMBL" id="WOF23256.1"/>
    </source>
</evidence>
<evidence type="ECO:0000313" key="4">
    <source>
        <dbReference type="Proteomes" id="UP001305498"/>
    </source>
</evidence>
<keyword evidence="1" id="KW-0560">Oxidoreductase</keyword>
<accession>A0AA97FGR9</accession>
<organism evidence="3 4">
    <name type="scientific">Microbacterium betulae</name>
    <dbReference type="NCBI Taxonomy" id="2981139"/>
    <lineage>
        <taxon>Bacteria</taxon>
        <taxon>Bacillati</taxon>
        <taxon>Actinomycetota</taxon>
        <taxon>Actinomycetes</taxon>
        <taxon>Micrococcales</taxon>
        <taxon>Microbacteriaceae</taxon>
        <taxon>Microbacterium</taxon>
    </lineage>
</organism>
<dbReference type="PANTHER" id="PTHR13847">
    <property type="entry name" value="SARCOSINE DEHYDROGENASE-RELATED"/>
    <property type="match status" value="1"/>
</dbReference>
<dbReference type="InterPro" id="IPR006076">
    <property type="entry name" value="FAD-dep_OxRdtase"/>
</dbReference>
<evidence type="ECO:0000256" key="1">
    <source>
        <dbReference type="ARBA" id="ARBA00023002"/>
    </source>
</evidence>